<evidence type="ECO:0000256" key="13">
    <source>
        <dbReference type="RuleBase" id="RU000304"/>
    </source>
</evidence>
<evidence type="ECO:0000256" key="3">
    <source>
        <dbReference type="ARBA" id="ARBA00012513"/>
    </source>
</evidence>
<dbReference type="Proteomes" id="UP000000226">
    <property type="component" value="Chromosome 8"/>
</dbReference>
<feature type="binding site" evidence="12">
    <location>
        <position position="41"/>
    </location>
    <ligand>
        <name>ATP</name>
        <dbReference type="ChEBI" id="CHEBI:30616"/>
    </ligand>
</feature>
<evidence type="ECO:0000256" key="9">
    <source>
        <dbReference type="ARBA" id="ARBA00023211"/>
    </source>
</evidence>
<evidence type="ECO:0000259" key="15">
    <source>
        <dbReference type="PROSITE" id="PS50011"/>
    </source>
</evidence>
<dbReference type="InterPro" id="IPR011009">
    <property type="entry name" value="Kinase-like_dom_sf"/>
</dbReference>
<dbReference type="PROSITE" id="PS00108">
    <property type="entry name" value="PROTEIN_KINASE_ST"/>
    <property type="match status" value="1"/>
</dbReference>
<evidence type="ECO:0000256" key="12">
    <source>
        <dbReference type="PROSITE-ProRule" id="PRU10141"/>
    </source>
</evidence>
<feature type="compositionally biased region" description="Basic and acidic residues" evidence="14">
    <location>
        <begin position="445"/>
        <end position="461"/>
    </location>
</feature>
<evidence type="ECO:0000256" key="5">
    <source>
        <dbReference type="ARBA" id="ARBA00022679"/>
    </source>
</evidence>
<evidence type="ECO:0000256" key="2">
    <source>
        <dbReference type="ARBA" id="ARBA00006234"/>
    </source>
</evidence>
<reference evidence="18" key="1">
    <citation type="journal article" date="2014" name="Nat. Genet.">
        <title>A reference genome for common bean and genome-wide analysis of dual domestications.</title>
        <authorList>
            <person name="Schmutz J."/>
            <person name="McClean P.E."/>
            <person name="Mamidi S."/>
            <person name="Wu G.A."/>
            <person name="Cannon S.B."/>
            <person name="Grimwood J."/>
            <person name="Jenkins J."/>
            <person name="Shu S."/>
            <person name="Song Q."/>
            <person name="Chavarro C."/>
            <person name="Torres-Torres M."/>
            <person name="Geffroy V."/>
            <person name="Moghaddam S.M."/>
            <person name="Gao D."/>
            <person name="Abernathy B."/>
            <person name="Barry K."/>
            <person name="Blair M."/>
            <person name="Brick M.A."/>
            <person name="Chovatia M."/>
            <person name="Gepts P."/>
            <person name="Goodstein D.M."/>
            <person name="Gonzales M."/>
            <person name="Hellsten U."/>
            <person name="Hyten D.L."/>
            <person name="Jia G."/>
            <person name="Kelly J.D."/>
            <person name="Kudrna D."/>
            <person name="Lee R."/>
            <person name="Richard M.M."/>
            <person name="Miklas P.N."/>
            <person name="Osorno J.M."/>
            <person name="Rodrigues J."/>
            <person name="Thareau V."/>
            <person name="Urrea C.A."/>
            <person name="Wang M."/>
            <person name="Yu Y."/>
            <person name="Zhang M."/>
            <person name="Wing R.A."/>
            <person name="Cregan P.B."/>
            <person name="Rokhsar D.S."/>
            <person name="Jackson S.A."/>
        </authorList>
    </citation>
    <scope>NUCLEOTIDE SEQUENCE [LARGE SCALE GENOMIC DNA]</scope>
    <source>
        <strain evidence="18">cv. G19833</strain>
    </source>
</reference>
<dbReference type="InterPro" id="IPR004041">
    <property type="entry name" value="NAF_dom"/>
</dbReference>
<protein>
    <recommendedName>
        <fullName evidence="3">non-specific serine/threonine protein kinase</fullName>
        <ecNumber evidence="3">2.7.11.1</ecNumber>
    </recommendedName>
</protein>
<sequence>MEQKGGVLMQKYELGRLLGQGNFAKVYHARNLITGTSVAIKVIDKEKVLKVGLVDQIKREISVMRLIRHRRVVELYEVIASKTKIYFVMELAKGGELFNKVLKGRLKVDAARKYFQQLISAVDYCHSRGVCHRDLKPENILLDENENLLVSDFGLSALFESKGQDGLLHTTCGTPAYVAPEVINRKGYDGVKADIWSCGVILFVLLAGHLPFHDSNLMEMYKKIIKGQFKFPKWFAPDVRRLLSRILDPNPKTRISIARIMKCSWFKVGLENPAITPTENQELAPQDADGIFEACENDGPPIAESKHELTKPCNLNAFAIISFSTGFDLSGMFQETVSMKEMRFMSNKPASSIISKLEEICKRLSLKVRKKDGGLLKMEGSKEGRKGTLGVDAEIFEITPQLHMVELRKSNGDTMEYQKLFTQDIRPALQDIVWTWQGEQPQQDQQHHEVIQEDHQPSHTA</sequence>
<dbReference type="SMR" id="V7B5E8"/>
<dbReference type="PROSITE" id="PS00107">
    <property type="entry name" value="PROTEIN_KINASE_ATP"/>
    <property type="match status" value="1"/>
</dbReference>
<evidence type="ECO:0000256" key="8">
    <source>
        <dbReference type="ARBA" id="ARBA00022840"/>
    </source>
</evidence>
<feature type="domain" description="Protein kinase" evidence="15">
    <location>
        <begin position="12"/>
        <end position="266"/>
    </location>
</feature>
<dbReference type="Pfam" id="PF03822">
    <property type="entry name" value="NAF"/>
    <property type="match status" value="1"/>
</dbReference>
<proteinExistence type="inferred from homology"/>
<evidence type="ECO:0000256" key="11">
    <source>
        <dbReference type="ARBA" id="ARBA00048679"/>
    </source>
</evidence>
<dbReference type="eggNOG" id="KOG0583">
    <property type="taxonomic scope" value="Eukaryota"/>
</dbReference>
<dbReference type="GO" id="GO:0007165">
    <property type="term" value="P:signal transduction"/>
    <property type="evidence" value="ECO:0007669"/>
    <property type="project" value="InterPro"/>
</dbReference>
<dbReference type="PANTHER" id="PTHR43895">
    <property type="entry name" value="CALCIUM/CALMODULIN-DEPENDENT PROTEIN KINASE KINASE-RELATED"/>
    <property type="match status" value="1"/>
</dbReference>
<dbReference type="AlphaFoldDB" id="V7B5E8"/>
<organism evidence="17 18">
    <name type="scientific">Phaseolus vulgaris</name>
    <name type="common">Kidney bean</name>
    <name type="synonym">French bean</name>
    <dbReference type="NCBI Taxonomy" id="3885"/>
    <lineage>
        <taxon>Eukaryota</taxon>
        <taxon>Viridiplantae</taxon>
        <taxon>Streptophyta</taxon>
        <taxon>Embryophyta</taxon>
        <taxon>Tracheophyta</taxon>
        <taxon>Spermatophyta</taxon>
        <taxon>Magnoliopsida</taxon>
        <taxon>eudicotyledons</taxon>
        <taxon>Gunneridae</taxon>
        <taxon>Pentapetalae</taxon>
        <taxon>rosids</taxon>
        <taxon>fabids</taxon>
        <taxon>Fabales</taxon>
        <taxon>Fabaceae</taxon>
        <taxon>Papilionoideae</taxon>
        <taxon>50 kb inversion clade</taxon>
        <taxon>NPAAA clade</taxon>
        <taxon>indigoferoid/millettioid clade</taxon>
        <taxon>Phaseoleae</taxon>
        <taxon>Phaseolus</taxon>
    </lineage>
</organism>
<evidence type="ECO:0000256" key="7">
    <source>
        <dbReference type="ARBA" id="ARBA00022777"/>
    </source>
</evidence>
<dbReference type="OMA" id="CENDGPP"/>
<evidence type="ECO:0000313" key="18">
    <source>
        <dbReference type="Proteomes" id="UP000000226"/>
    </source>
</evidence>
<feature type="domain" description="NAF" evidence="16">
    <location>
        <begin position="310"/>
        <end position="334"/>
    </location>
</feature>
<evidence type="ECO:0000256" key="14">
    <source>
        <dbReference type="SAM" id="MobiDB-lite"/>
    </source>
</evidence>
<evidence type="ECO:0000256" key="1">
    <source>
        <dbReference type="ARBA" id="ARBA00001936"/>
    </source>
</evidence>
<dbReference type="InterPro" id="IPR017441">
    <property type="entry name" value="Protein_kinase_ATP_BS"/>
</dbReference>
<keyword evidence="5" id="KW-0808">Transferase</keyword>
<evidence type="ECO:0000256" key="10">
    <source>
        <dbReference type="ARBA" id="ARBA00047899"/>
    </source>
</evidence>
<dbReference type="PROSITE" id="PS50011">
    <property type="entry name" value="PROTEIN_KINASE_DOM"/>
    <property type="match status" value="1"/>
</dbReference>
<dbReference type="Gene3D" id="1.10.510.10">
    <property type="entry name" value="Transferase(Phosphotransferase) domain 1"/>
    <property type="match status" value="1"/>
</dbReference>
<feature type="region of interest" description="Disordered" evidence="14">
    <location>
        <begin position="438"/>
        <end position="461"/>
    </location>
</feature>
<dbReference type="InterPro" id="IPR008271">
    <property type="entry name" value="Ser/Thr_kinase_AS"/>
</dbReference>
<comment type="cofactor">
    <cofactor evidence="1">
        <name>Mn(2+)</name>
        <dbReference type="ChEBI" id="CHEBI:29035"/>
    </cofactor>
</comment>
<keyword evidence="6 12" id="KW-0547">Nucleotide-binding</keyword>
<keyword evidence="9" id="KW-0464">Manganese</keyword>
<accession>V7B5E8</accession>
<dbReference type="FunFam" id="3.30.310.80:FF:000005">
    <property type="entry name" value="Non-specific serine/threonine protein kinase"/>
    <property type="match status" value="1"/>
</dbReference>
<keyword evidence="18" id="KW-1185">Reference proteome</keyword>
<comment type="catalytic activity">
    <reaction evidence="11">
        <text>L-seryl-[protein] + ATP = O-phospho-L-seryl-[protein] + ADP + H(+)</text>
        <dbReference type="Rhea" id="RHEA:17989"/>
        <dbReference type="Rhea" id="RHEA-COMP:9863"/>
        <dbReference type="Rhea" id="RHEA-COMP:11604"/>
        <dbReference type="ChEBI" id="CHEBI:15378"/>
        <dbReference type="ChEBI" id="CHEBI:29999"/>
        <dbReference type="ChEBI" id="CHEBI:30616"/>
        <dbReference type="ChEBI" id="CHEBI:83421"/>
        <dbReference type="ChEBI" id="CHEBI:456216"/>
        <dbReference type="EC" id="2.7.11.1"/>
    </reaction>
</comment>
<comment type="catalytic activity">
    <reaction evidence="10">
        <text>L-threonyl-[protein] + ATP = O-phospho-L-threonyl-[protein] + ADP + H(+)</text>
        <dbReference type="Rhea" id="RHEA:46608"/>
        <dbReference type="Rhea" id="RHEA-COMP:11060"/>
        <dbReference type="Rhea" id="RHEA-COMP:11605"/>
        <dbReference type="ChEBI" id="CHEBI:15378"/>
        <dbReference type="ChEBI" id="CHEBI:30013"/>
        <dbReference type="ChEBI" id="CHEBI:30616"/>
        <dbReference type="ChEBI" id="CHEBI:61977"/>
        <dbReference type="ChEBI" id="CHEBI:456216"/>
        <dbReference type="EC" id="2.7.11.1"/>
    </reaction>
</comment>
<dbReference type="Pfam" id="PF00069">
    <property type="entry name" value="Pkinase"/>
    <property type="match status" value="1"/>
</dbReference>
<dbReference type="Gramene" id="ESW12098">
    <property type="protein sequence ID" value="ESW12098"/>
    <property type="gene ID" value="PHAVU_008G084600g"/>
</dbReference>
<gene>
    <name evidence="17" type="ORF">PHAVU_008G084600g</name>
</gene>
<dbReference type="SUPFAM" id="SSF56112">
    <property type="entry name" value="Protein kinase-like (PK-like)"/>
    <property type="match status" value="1"/>
</dbReference>
<dbReference type="STRING" id="3885.V7B5E8"/>
<keyword evidence="4 13" id="KW-0723">Serine/threonine-protein kinase</keyword>
<dbReference type="SMART" id="SM00220">
    <property type="entry name" value="S_TKc"/>
    <property type="match status" value="1"/>
</dbReference>
<dbReference type="PROSITE" id="PS50816">
    <property type="entry name" value="NAF"/>
    <property type="match status" value="1"/>
</dbReference>
<dbReference type="FunFam" id="1.10.510.10:FF:000279">
    <property type="entry name" value="Non-specific serine/threonine protein kinase"/>
    <property type="match status" value="1"/>
</dbReference>
<keyword evidence="8 12" id="KW-0067">ATP-binding</keyword>
<comment type="similarity">
    <text evidence="2">Belongs to the protein kinase superfamily. CAMK Ser/Thr protein kinase family. SNF1 subfamily.</text>
</comment>
<dbReference type="GO" id="GO:0106310">
    <property type="term" value="F:protein serine kinase activity"/>
    <property type="evidence" value="ECO:0007669"/>
    <property type="project" value="RHEA"/>
</dbReference>
<evidence type="ECO:0000313" key="17">
    <source>
        <dbReference type="EMBL" id="ESW12098.1"/>
    </source>
</evidence>
<dbReference type="CDD" id="cd12195">
    <property type="entry name" value="CIPK_C"/>
    <property type="match status" value="1"/>
</dbReference>
<dbReference type="InterPro" id="IPR000719">
    <property type="entry name" value="Prot_kinase_dom"/>
</dbReference>
<evidence type="ECO:0000256" key="6">
    <source>
        <dbReference type="ARBA" id="ARBA00022741"/>
    </source>
</evidence>
<dbReference type="InterPro" id="IPR018451">
    <property type="entry name" value="NAF/FISL_domain"/>
</dbReference>
<dbReference type="OrthoDB" id="193931at2759"/>
<dbReference type="EC" id="2.7.11.1" evidence="3"/>
<name>V7B5E8_PHAVU</name>
<dbReference type="PANTHER" id="PTHR43895:SF28">
    <property type="entry name" value="CBL-INTERACTING SERINE_THREONINE-PROTEIN KINASE 15"/>
    <property type="match status" value="1"/>
</dbReference>
<dbReference type="FunFam" id="3.30.200.20:FF:000096">
    <property type="entry name" value="Non-specific serine/threonine protein kinase"/>
    <property type="match status" value="1"/>
</dbReference>
<dbReference type="GO" id="GO:0005524">
    <property type="term" value="F:ATP binding"/>
    <property type="evidence" value="ECO:0007669"/>
    <property type="project" value="UniProtKB-UniRule"/>
</dbReference>
<evidence type="ECO:0000256" key="4">
    <source>
        <dbReference type="ARBA" id="ARBA00022527"/>
    </source>
</evidence>
<evidence type="ECO:0000259" key="16">
    <source>
        <dbReference type="PROSITE" id="PS50816"/>
    </source>
</evidence>
<dbReference type="GO" id="GO:0004674">
    <property type="term" value="F:protein serine/threonine kinase activity"/>
    <property type="evidence" value="ECO:0007669"/>
    <property type="project" value="UniProtKB-KW"/>
</dbReference>
<dbReference type="EMBL" id="CM002295">
    <property type="protein sequence ID" value="ESW12098.1"/>
    <property type="molecule type" value="Genomic_DNA"/>
</dbReference>
<keyword evidence="7" id="KW-0418">Kinase</keyword>
<dbReference type="Gene3D" id="3.30.310.80">
    <property type="entry name" value="Kinase associated domain 1, KA1"/>
    <property type="match status" value="1"/>
</dbReference>